<dbReference type="EMBL" id="CP021323">
    <property type="protein sequence ID" value="ARS52321.1"/>
    <property type="molecule type" value="Genomic_DNA"/>
</dbReference>
<evidence type="ECO:0000313" key="2">
    <source>
        <dbReference type="Proteomes" id="UP000250025"/>
    </source>
</evidence>
<sequence>MKLDRFYAQANEQDHLLQDEFAHEAFETALSSCQKLEQGYKNMIQREEHLRLAWQNTPEDLRVLLQGTALGQLLANL</sequence>
<keyword evidence="2" id="KW-1185">Reference proteome</keyword>
<proteinExistence type="predicted"/>
<dbReference type="KEGG" id="kus:B9G99_05020"/>
<protein>
    <submittedName>
        <fullName evidence="1">Uncharacterized protein</fullName>
    </submittedName>
</protein>
<accession>A0A2Z2HGJ0</accession>
<dbReference type="Proteomes" id="UP000250025">
    <property type="component" value="Chromosome"/>
</dbReference>
<organism evidence="1 2">
    <name type="scientific">Kushneria konosiri</name>
    <dbReference type="NCBI Taxonomy" id="698828"/>
    <lineage>
        <taxon>Bacteria</taxon>
        <taxon>Pseudomonadati</taxon>
        <taxon>Pseudomonadota</taxon>
        <taxon>Gammaproteobacteria</taxon>
        <taxon>Oceanospirillales</taxon>
        <taxon>Halomonadaceae</taxon>
        <taxon>Kushneria</taxon>
    </lineage>
</organism>
<dbReference type="RefSeq" id="WP_086621020.1">
    <property type="nucleotide sequence ID" value="NZ_CP021323.1"/>
</dbReference>
<dbReference type="AlphaFoldDB" id="A0A2Z2HGJ0"/>
<gene>
    <name evidence="1" type="ORF">B9G99_05020</name>
</gene>
<reference evidence="1 2" key="1">
    <citation type="journal article" date="2017" name="Int. J. Syst. Evol. Microbiol.">
        <title>Kushneria konosiri sp. nov., isolated from the Korean salt-fermented seafood Daemi-jeot.</title>
        <authorList>
            <person name="Yun J.H."/>
            <person name="Park S.K."/>
            <person name="Lee J.Y."/>
            <person name="Jung M.J."/>
            <person name="Bae J.W."/>
        </authorList>
    </citation>
    <scope>NUCLEOTIDE SEQUENCE [LARGE SCALE GENOMIC DNA]</scope>
    <source>
        <strain evidence="1 2">X49</strain>
    </source>
</reference>
<name>A0A2Z2HGJ0_9GAMM</name>
<evidence type="ECO:0000313" key="1">
    <source>
        <dbReference type="EMBL" id="ARS52321.1"/>
    </source>
</evidence>
<dbReference type="OrthoDB" id="6183549at2"/>